<dbReference type="Gene3D" id="3.30.40.10">
    <property type="entry name" value="Zinc/RING finger domain, C3HC4 (zinc finger)"/>
    <property type="match status" value="1"/>
</dbReference>
<feature type="region of interest" description="Disordered" evidence="5">
    <location>
        <begin position="214"/>
        <end position="297"/>
    </location>
</feature>
<feature type="compositionally biased region" description="Polar residues" evidence="5">
    <location>
        <begin position="596"/>
        <end position="605"/>
    </location>
</feature>
<accession>A0A6A5SAK2</accession>
<sequence>MTEARPPSDDATAQTLNYALGNLGGKQKSWMVLPSDAPSVIAPAELARNPLPFTVRGRGRPRKQPVPLPARQPQHQPQTTNTARPTIEPQAERQPPSNSTSPQLANIVTPHTPSTFTELPSPTPSEESMNHLPGTSLETIFMESVRRSGSLSKRPMDEEAQQAEKRSRTDAFGQERPLAMAGTMGMPSPTVAGPQHADFPRRTSYQLLQNGSPSLAQTYSRSPSLGNQSQISSPQLPHGMQLRDPRASGTPPQSQAPFAQPRTLSLGGTRHPLSVPIDTDRAPMPQGEPSAQPYSPPSNWYTRQECLHILENFRLFSSVLPDYPRDGIRLAVLKDATEQQDWPYLIMHQYYCLLHSAPDTLPAGLRSQPNLRQAISMLSNVLDLNQTLSFNFLRFFSNYPYPIQEIEARWPAMHRHQTEMFLSFIAQSPDYETLKRACARRRFPPLARELAVDLKIASKIFQRLSFTAIWRHIWQVVPRTPLQSSFEAQIVNIFLQNQNDYYKRQQIFTANVQVFGPQYAQKEKELELRTWGPRLKEVIGRFETELTLALSLENQYTGVSQQQQQLAYSHFQPQQTHGIPRLSYPNEMPPRPSRSADPQSAQAALQQPRGRGCPPSRPVQPTQLVTQQPYRAPAQLPRSPVPLLPMPGWIQPQQRQPHPERFSLHQAQLQSPVLRAKSVLSPLYGFQDGFIKPPTRLTKAGRAIEKWTFELSPDAMQNIPQTVYTTPGGPGTRDVDENSKTVRLRCIKWSGSHIPEDHVWAVANTSWIPHSYFILNGTSLQQRKRVHNGKDLPIDLTGLLKEGGNVLEIAVLALSADTSYFNYLVAIETVGFSSQNSIKQHCLTQNHASAEQVVQAIKDKLSSKGDDDEICVVQNNLTIGLFDPFGQASICAIPVRGKACPHNDCFDLDIFLQTRRQKGDASVPDLWKCPICNADARPHMLMVDGFLEDVKRQLEAQGLAGTRYITIQQDGTWKPKAQVREGVFDDREASDEPPTPDKSQRASIPAHAEVIDLSD</sequence>
<evidence type="ECO:0000259" key="6">
    <source>
        <dbReference type="PROSITE" id="PS51044"/>
    </source>
</evidence>
<evidence type="ECO:0000313" key="8">
    <source>
        <dbReference type="Proteomes" id="UP000800038"/>
    </source>
</evidence>
<dbReference type="PROSITE" id="PS51044">
    <property type="entry name" value="ZF_SP_RING"/>
    <property type="match status" value="1"/>
</dbReference>
<keyword evidence="3" id="KW-0862">Zinc</keyword>
<feature type="compositionally biased region" description="Polar residues" evidence="5">
    <location>
        <begin position="73"/>
        <end position="84"/>
    </location>
</feature>
<feature type="region of interest" description="Disordered" evidence="5">
    <location>
        <begin position="47"/>
        <end position="132"/>
    </location>
</feature>
<feature type="region of interest" description="Disordered" evidence="5">
    <location>
        <begin position="146"/>
        <end position="173"/>
    </location>
</feature>
<dbReference type="InterPro" id="IPR013083">
    <property type="entry name" value="Znf_RING/FYVE/PHD"/>
</dbReference>
<dbReference type="Proteomes" id="UP000800038">
    <property type="component" value="Unassembled WGS sequence"/>
</dbReference>
<gene>
    <name evidence="7" type="ORF">EJ02DRAFT_49316</name>
</gene>
<feature type="compositionally biased region" description="Basic and acidic residues" evidence="5">
    <location>
        <begin position="978"/>
        <end position="987"/>
    </location>
</feature>
<feature type="compositionally biased region" description="Basic and acidic residues" evidence="5">
    <location>
        <begin position="154"/>
        <end position="169"/>
    </location>
</feature>
<keyword evidence="8" id="KW-1185">Reference proteome</keyword>
<feature type="domain" description="SP-RING-type" evidence="6">
    <location>
        <begin position="866"/>
        <end position="956"/>
    </location>
</feature>
<dbReference type="GO" id="GO:0061665">
    <property type="term" value="F:SUMO ligase activity"/>
    <property type="evidence" value="ECO:0007669"/>
    <property type="project" value="TreeGrafter"/>
</dbReference>
<evidence type="ECO:0000256" key="5">
    <source>
        <dbReference type="SAM" id="MobiDB-lite"/>
    </source>
</evidence>
<keyword evidence="2 4" id="KW-0863">Zinc-finger</keyword>
<protein>
    <recommendedName>
        <fullName evidence="6">SP-RING-type domain-containing protein</fullName>
    </recommendedName>
</protein>
<evidence type="ECO:0000256" key="1">
    <source>
        <dbReference type="ARBA" id="ARBA00022723"/>
    </source>
</evidence>
<dbReference type="EMBL" id="ML976130">
    <property type="protein sequence ID" value="KAF1937661.1"/>
    <property type="molecule type" value="Genomic_DNA"/>
</dbReference>
<feature type="region of interest" description="Disordered" evidence="5">
    <location>
        <begin position="569"/>
        <end position="621"/>
    </location>
</feature>
<organism evidence="7 8">
    <name type="scientific">Clathrospora elynae</name>
    <dbReference type="NCBI Taxonomy" id="706981"/>
    <lineage>
        <taxon>Eukaryota</taxon>
        <taxon>Fungi</taxon>
        <taxon>Dikarya</taxon>
        <taxon>Ascomycota</taxon>
        <taxon>Pezizomycotina</taxon>
        <taxon>Dothideomycetes</taxon>
        <taxon>Pleosporomycetidae</taxon>
        <taxon>Pleosporales</taxon>
        <taxon>Diademaceae</taxon>
        <taxon>Clathrospora</taxon>
    </lineage>
</organism>
<dbReference type="PANTHER" id="PTHR10782">
    <property type="entry name" value="ZINC FINGER MIZ DOMAIN-CONTAINING PROTEIN"/>
    <property type="match status" value="1"/>
</dbReference>
<keyword evidence="1" id="KW-0479">Metal-binding</keyword>
<dbReference type="Pfam" id="PF02891">
    <property type="entry name" value="zf-MIZ"/>
    <property type="match status" value="1"/>
</dbReference>
<feature type="compositionally biased region" description="Polar residues" evidence="5">
    <location>
        <begin position="214"/>
        <end position="235"/>
    </location>
</feature>
<evidence type="ECO:0000256" key="2">
    <source>
        <dbReference type="ARBA" id="ARBA00022771"/>
    </source>
</evidence>
<feature type="compositionally biased region" description="Polar residues" evidence="5">
    <location>
        <begin position="95"/>
        <end position="127"/>
    </location>
</feature>
<dbReference type="GO" id="GO:0016925">
    <property type="term" value="P:protein sumoylation"/>
    <property type="evidence" value="ECO:0007669"/>
    <property type="project" value="TreeGrafter"/>
</dbReference>
<dbReference type="AlphaFoldDB" id="A0A6A5SAK2"/>
<dbReference type="PANTHER" id="PTHR10782:SF4">
    <property type="entry name" value="TONALLI, ISOFORM E"/>
    <property type="match status" value="1"/>
</dbReference>
<dbReference type="OrthoDB" id="27975at2759"/>
<dbReference type="GO" id="GO:0000785">
    <property type="term" value="C:chromatin"/>
    <property type="evidence" value="ECO:0007669"/>
    <property type="project" value="TreeGrafter"/>
</dbReference>
<dbReference type="InterPro" id="IPR004181">
    <property type="entry name" value="Znf_MIZ"/>
</dbReference>
<evidence type="ECO:0000256" key="3">
    <source>
        <dbReference type="ARBA" id="ARBA00022833"/>
    </source>
</evidence>
<reference evidence="7" key="1">
    <citation type="journal article" date="2020" name="Stud. Mycol.">
        <title>101 Dothideomycetes genomes: a test case for predicting lifestyles and emergence of pathogens.</title>
        <authorList>
            <person name="Haridas S."/>
            <person name="Albert R."/>
            <person name="Binder M."/>
            <person name="Bloem J."/>
            <person name="Labutti K."/>
            <person name="Salamov A."/>
            <person name="Andreopoulos B."/>
            <person name="Baker S."/>
            <person name="Barry K."/>
            <person name="Bills G."/>
            <person name="Bluhm B."/>
            <person name="Cannon C."/>
            <person name="Castanera R."/>
            <person name="Culley D."/>
            <person name="Daum C."/>
            <person name="Ezra D."/>
            <person name="Gonzalez J."/>
            <person name="Henrissat B."/>
            <person name="Kuo A."/>
            <person name="Liang C."/>
            <person name="Lipzen A."/>
            <person name="Lutzoni F."/>
            <person name="Magnuson J."/>
            <person name="Mondo S."/>
            <person name="Nolan M."/>
            <person name="Ohm R."/>
            <person name="Pangilinan J."/>
            <person name="Park H.-J."/>
            <person name="Ramirez L."/>
            <person name="Alfaro M."/>
            <person name="Sun H."/>
            <person name="Tritt A."/>
            <person name="Yoshinaga Y."/>
            <person name="Zwiers L.-H."/>
            <person name="Turgeon B."/>
            <person name="Goodwin S."/>
            <person name="Spatafora J."/>
            <person name="Crous P."/>
            <person name="Grigoriev I."/>
        </authorList>
    </citation>
    <scope>NUCLEOTIDE SEQUENCE</scope>
    <source>
        <strain evidence="7">CBS 161.51</strain>
    </source>
</reference>
<dbReference type="GO" id="GO:0008270">
    <property type="term" value="F:zinc ion binding"/>
    <property type="evidence" value="ECO:0007669"/>
    <property type="project" value="UniProtKB-KW"/>
</dbReference>
<evidence type="ECO:0000256" key="4">
    <source>
        <dbReference type="PROSITE-ProRule" id="PRU00452"/>
    </source>
</evidence>
<proteinExistence type="predicted"/>
<feature type="region of interest" description="Disordered" evidence="5">
    <location>
        <begin position="976"/>
        <end position="1015"/>
    </location>
</feature>
<name>A0A6A5SAK2_9PLEO</name>
<evidence type="ECO:0000313" key="7">
    <source>
        <dbReference type="EMBL" id="KAF1937661.1"/>
    </source>
</evidence>